<name>A0A9W4TR78_9PROT</name>
<evidence type="ECO:0000313" key="3">
    <source>
        <dbReference type="EMBL" id="CAI3958222.1"/>
    </source>
</evidence>
<sequence>MDSVVIFKAGIIGGLGFIIAIGAVIALLTFPFKSSQLKAFKVSKIPSLITLVIICVIGWGSAYWYLFMNPNVNNPADQTRLTLFASLFTLTPSLAIVSAAFVYYMKVQKALNVDQKNKL</sequence>
<dbReference type="AlphaFoldDB" id="A0A9W4TR78"/>
<dbReference type="RefSeq" id="WP_271790549.1">
    <property type="nucleotide sequence ID" value="NZ_CAMXCJ010000010.1"/>
</dbReference>
<dbReference type="Proteomes" id="UP001154255">
    <property type="component" value="Unassembled WGS sequence"/>
</dbReference>
<evidence type="ECO:0000313" key="5">
    <source>
        <dbReference type="Proteomes" id="UP001154259"/>
    </source>
</evidence>
<feature type="transmembrane region" description="Helical" evidence="1">
    <location>
        <begin position="48"/>
        <end position="66"/>
    </location>
</feature>
<keyword evidence="1" id="KW-0472">Membrane</keyword>
<protein>
    <submittedName>
        <fullName evidence="2">Uncharacterized protein</fullName>
    </submittedName>
</protein>
<feature type="transmembrane region" description="Helical" evidence="1">
    <location>
        <begin position="6"/>
        <end position="28"/>
    </location>
</feature>
<reference evidence="2" key="1">
    <citation type="submission" date="2022-10" db="EMBL/GenBank/DDBJ databases">
        <authorList>
            <person name="Botero Cardona J."/>
        </authorList>
    </citation>
    <scope>NUCLEOTIDE SEQUENCE</scope>
    <source>
        <strain evidence="2">LMG 31819</strain>
        <strain evidence="3">R-53529</strain>
    </source>
</reference>
<keyword evidence="1" id="KW-1133">Transmembrane helix</keyword>
<feature type="transmembrane region" description="Helical" evidence="1">
    <location>
        <begin position="81"/>
        <end position="104"/>
    </location>
</feature>
<dbReference type="EMBL" id="CAMXCS010000009">
    <property type="protein sequence ID" value="CAI3958222.1"/>
    <property type="molecule type" value="Genomic_DNA"/>
</dbReference>
<evidence type="ECO:0000313" key="2">
    <source>
        <dbReference type="EMBL" id="CAI3956521.1"/>
    </source>
</evidence>
<proteinExistence type="predicted"/>
<accession>A0A9W4TR78</accession>
<keyword evidence="1" id="KW-0812">Transmembrane</keyword>
<evidence type="ECO:0000256" key="1">
    <source>
        <dbReference type="SAM" id="Phobius"/>
    </source>
</evidence>
<dbReference type="EMBL" id="CAMXCM010000009">
    <property type="protein sequence ID" value="CAI3956521.1"/>
    <property type="molecule type" value="Genomic_DNA"/>
</dbReference>
<organism evidence="2 4">
    <name type="scientific">Commensalibacter communis</name>
    <dbReference type="NCBI Taxonomy" id="2972786"/>
    <lineage>
        <taxon>Bacteria</taxon>
        <taxon>Pseudomonadati</taxon>
        <taxon>Pseudomonadota</taxon>
        <taxon>Alphaproteobacteria</taxon>
        <taxon>Acetobacterales</taxon>
        <taxon>Acetobacteraceae</taxon>
    </lineage>
</organism>
<gene>
    <name evidence="3" type="ORF">R53529_LOCUS2131</name>
    <name evidence="2" type="ORF">R53530_LOCUS2155</name>
</gene>
<comment type="caution">
    <text evidence="2">The sequence shown here is derived from an EMBL/GenBank/DDBJ whole genome shotgun (WGS) entry which is preliminary data.</text>
</comment>
<evidence type="ECO:0000313" key="4">
    <source>
        <dbReference type="Proteomes" id="UP001154255"/>
    </source>
</evidence>
<dbReference type="Proteomes" id="UP001154259">
    <property type="component" value="Unassembled WGS sequence"/>
</dbReference>
<keyword evidence="5" id="KW-1185">Reference proteome</keyword>